<proteinExistence type="predicted"/>
<protein>
    <recommendedName>
        <fullName evidence="1">Gins15 C-terminal domain-containing protein</fullName>
    </recommendedName>
</protein>
<organism evidence="2 3">
    <name type="scientific">Sulfodiicoccus acidiphilus</name>
    <dbReference type="NCBI Taxonomy" id="1670455"/>
    <lineage>
        <taxon>Archaea</taxon>
        <taxon>Thermoproteota</taxon>
        <taxon>Thermoprotei</taxon>
        <taxon>Sulfolobales</taxon>
        <taxon>Sulfolobaceae</taxon>
        <taxon>Sulfodiicoccus</taxon>
    </lineage>
</organism>
<sequence>MSHMLSDVLEKELKGLRPELSEEVLEGLLRDLSPSEDLPSEVRRAQEEIVIELALSLFDLRLGRTIEGDEVVGLDSQIFGIVRKLRELYAKLLSGQLLYSKGRILCRLEKNLVMDGKDLSKGDLLLVEVGIAFPLVSAGYLTPYSSTTVN</sequence>
<gene>
    <name evidence="2" type="ORF">HS1genome_0989</name>
</gene>
<dbReference type="AlphaFoldDB" id="A0A348B348"/>
<evidence type="ECO:0000313" key="3">
    <source>
        <dbReference type="Proteomes" id="UP000276741"/>
    </source>
</evidence>
<evidence type="ECO:0000259" key="1">
    <source>
        <dbReference type="Pfam" id="PF25865"/>
    </source>
</evidence>
<dbReference type="KEGG" id="sacd:HS1genome_0989"/>
<keyword evidence="3" id="KW-1185">Reference proteome</keyword>
<dbReference type="Proteomes" id="UP000276741">
    <property type="component" value="Chromosome"/>
</dbReference>
<evidence type="ECO:0000313" key="2">
    <source>
        <dbReference type="EMBL" id="BBD72600.1"/>
    </source>
</evidence>
<dbReference type="InterPro" id="IPR059062">
    <property type="entry name" value="Gins15_C"/>
</dbReference>
<dbReference type="Pfam" id="PF25865">
    <property type="entry name" value="Gins15_C"/>
    <property type="match status" value="1"/>
</dbReference>
<name>A0A348B348_9CREN</name>
<accession>A0A348B348</accession>
<reference evidence="3" key="1">
    <citation type="submission" date="2018-04" db="EMBL/GenBank/DDBJ databases">
        <title>Complete genome sequence of Sulfodiicoccus acidiphilus strain HS-1.</title>
        <authorList>
            <person name="Sakai H.D."/>
            <person name="Kurosawa N."/>
        </authorList>
    </citation>
    <scope>NUCLEOTIDE SEQUENCE [LARGE SCALE GENOMIC DNA]</scope>
    <source>
        <strain evidence="3">HS-1</strain>
    </source>
</reference>
<feature type="domain" description="Gins15 C-terminal" evidence="1">
    <location>
        <begin position="100"/>
        <end position="144"/>
    </location>
</feature>
<dbReference type="EMBL" id="AP018553">
    <property type="protein sequence ID" value="BBD72600.1"/>
    <property type="molecule type" value="Genomic_DNA"/>
</dbReference>